<keyword evidence="3" id="KW-1185">Reference proteome</keyword>
<feature type="domain" description="HTH cro/C1-type" evidence="1">
    <location>
        <begin position="17"/>
        <end position="71"/>
    </location>
</feature>
<gene>
    <name evidence="2" type="ORF">FO440_14475</name>
</gene>
<sequence length="164" mass="19049">MTQEFESYKGIHPGKVIERLLTKRNINQRPFALALPEHPQTFNAILKGKRSLNIGLALKIERALDLEEGSLMTLQVHYDLKLERLRTQGPGPNIPPVIFWDVDMSKIDWEKRAEYVIRRVYERGDQAMRNEIDRYYGIEKVNEILSGLNRTASGNLPIMPHLKR</sequence>
<evidence type="ECO:0000259" key="1">
    <source>
        <dbReference type="PROSITE" id="PS50943"/>
    </source>
</evidence>
<dbReference type="OrthoDB" id="1364214at2"/>
<dbReference type="Gene3D" id="1.10.260.40">
    <property type="entry name" value="lambda repressor-like DNA-binding domains"/>
    <property type="match status" value="1"/>
</dbReference>
<dbReference type="AlphaFoldDB" id="A0A556MM65"/>
<dbReference type="Proteomes" id="UP000318733">
    <property type="component" value="Unassembled WGS sequence"/>
</dbReference>
<dbReference type="RefSeq" id="WP_144248976.1">
    <property type="nucleotide sequence ID" value="NZ_VLPK01000002.1"/>
</dbReference>
<organism evidence="2 3">
    <name type="scientific">Mucilaginibacter corticis</name>
    <dbReference type="NCBI Taxonomy" id="2597670"/>
    <lineage>
        <taxon>Bacteria</taxon>
        <taxon>Pseudomonadati</taxon>
        <taxon>Bacteroidota</taxon>
        <taxon>Sphingobacteriia</taxon>
        <taxon>Sphingobacteriales</taxon>
        <taxon>Sphingobacteriaceae</taxon>
        <taxon>Mucilaginibacter</taxon>
    </lineage>
</organism>
<accession>A0A556MM65</accession>
<dbReference type="Pfam" id="PF21956">
    <property type="entry name" value="DUF6922"/>
    <property type="match status" value="1"/>
</dbReference>
<dbReference type="GO" id="GO:0003677">
    <property type="term" value="F:DNA binding"/>
    <property type="evidence" value="ECO:0007669"/>
    <property type="project" value="InterPro"/>
</dbReference>
<dbReference type="PROSITE" id="PS50943">
    <property type="entry name" value="HTH_CROC1"/>
    <property type="match status" value="1"/>
</dbReference>
<reference evidence="2 3" key="1">
    <citation type="submission" date="2019-07" db="EMBL/GenBank/DDBJ databases">
        <authorList>
            <person name="Huq M.A."/>
        </authorList>
    </citation>
    <scope>NUCLEOTIDE SEQUENCE [LARGE SCALE GENOMIC DNA]</scope>
    <source>
        <strain evidence="2 3">MAH-19</strain>
    </source>
</reference>
<protein>
    <submittedName>
        <fullName evidence="2">Plasmid maintenance system antidote protein</fullName>
    </submittedName>
</protein>
<dbReference type="InterPro" id="IPR053830">
    <property type="entry name" value="DUF6922"/>
</dbReference>
<dbReference type="EMBL" id="VLPK01000002">
    <property type="protein sequence ID" value="TSJ40938.1"/>
    <property type="molecule type" value="Genomic_DNA"/>
</dbReference>
<evidence type="ECO:0000313" key="3">
    <source>
        <dbReference type="Proteomes" id="UP000318733"/>
    </source>
</evidence>
<name>A0A556MM65_9SPHI</name>
<comment type="caution">
    <text evidence="2">The sequence shown here is derived from an EMBL/GenBank/DDBJ whole genome shotgun (WGS) entry which is preliminary data.</text>
</comment>
<dbReference type="SUPFAM" id="SSF47413">
    <property type="entry name" value="lambda repressor-like DNA-binding domains"/>
    <property type="match status" value="1"/>
</dbReference>
<dbReference type="InterPro" id="IPR010982">
    <property type="entry name" value="Lambda_DNA-bd_dom_sf"/>
</dbReference>
<evidence type="ECO:0000313" key="2">
    <source>
        <dbReference type="EMBL" id="TSJ40938.1"/>
    </source>
</evidence>
<proteinExistence type="predicted"/>
<dbReference type="InterPro" id="IPR001387">
    <property type="entry name" value="Cro/C1-type_HTH"/>
</dbReference>